<gene>
    <name evidence="2" type="ordered locus">DGo_CA1908</name>
</gene>
<evidence type="ECO:0000313" key="3">
    <source>
        <dbReference type="Proteomes" id="UP000007575"/>
    </source>
</evidence>
<keyword evidence="1" id="KW-0812">Transmembrane</keyword>
<accession>H8GXA6</accession>
<dbReference type="KEGG" id="dgo:DGo_CA1908"/>
<dbReference type="PATRIC" id="fig|745776.4.peg.1961"/>
<reference evidence="2 3" key="1">
    <citation type="journal article" date="2012" name="PLoS ONE">
        <title>Genome sequence and transcriptome analysis of the radioresistant bacterium Deinococcus gobiensis: insights into the extreme environmental adaptations.</title>
        <authorList>
            <person name="Yuan M."/>
            <person name="Chen M."/>
            <person name="Zhang W."/>
            <person name="Lu W."/>
            <person name="Wang J."/>
            <person name="Yang M."/>
            <person name="Zhao P."/>
            <person name="Tang R."/>
            <person name="Li X."/>
            <person name="Hao Y."/>
            <person name="Zhou Z."/>
            <person name="Zhan Y."/>
            <person name="Yu H."/>
            <person name="Teng C."/>
            <person name="Yan Y."/>
            <person name="Ping S."/>
            <person name="Wang Y."/>
            <person name="Lin M."/>
        </authorList>
    </citation>
    <scope>NUCLEOTIDE SEQUENCE [LARGE SCALE GENOMIC DNA]</scope>
    <source>
        <strain evidence="2 3">I-0</strain>
    </source>
</reference>
<organism evidence="2 3">
    <name type="scientific">Deinococcus gobiensis (strain DSM 21396 / JCM 16679 / CGMCC 1.7299 / I-0)</name>
    <dbReference type="NCBI Taxonomy" id="745776"/>
    <lineage>
        <taxon>Bacteria</taxon>
        <taxon>Thermotogati</taxon>
        <taxon>Deinococcota</taxon>
        <taxon>Deinococci</taxon>
        <taxon>Deinococcales</taxon>
        <taxon>Deinococcaceae</taxon>
        <taxon>Deinococcus</taxon>
    </lineage>
</organism>
<name>H8GXA6_DEIGI</name>
<keyword evidence="3" id="KW-1185">Reference proteome</keyword>
<keyword evidence="1" id="KW-0472">Membrane</keyword>
<dbReference type="STRING" id="745776.DGo_CA1908"/>
<feature type="transmembrane region" description="Helical" evidence="1">
    <location>
        <begin position="12"/>
        <end position="32"/>
    </location>
</feature>
<protein>
    <submittedName>
        <fullName evidence="2">Uncharacterized protein</fullName>
    </submittedName>
</protein>
<proteinExistence type="predicted"/>
<evidence type="ECO:0000313" key="2">
    <source>
        <dbReference type="EMBL" id="AFD25835.1"/>
    </source>
</evidence>
<sequence>MMIDGLYLKLMWAGLAGLWGLAFVVRCLLVYLSWPTDRAWRIAFAVIHAMSTCYFVWRMETDVLPSTILLTDLTRNIISAILVIYLLLDGVRGIYKLAEHRAERAAAVKGTL</sequence>
<dbReference type="EMBL" id="CP002191">
    <property type="protein sequence ID" value="AFD25835.1"/>
    <property type="molecule type" value="Genomic_DNA"/>
</dbReference>
<feature type="transmembrane region" description="Helical" evidence="1">
    <location>
        <begin position="77"/>
        <end position="95"/>
    </location>
</feature>
<dbReference type="Proteomes" id="UP000007575">
    <property type="component" value="Chromosome"/>
</dbReference>
<dbReference type="RefSeq" id="WP_014685318.1">
    <property type="nucleotide sequence ID" value="NC_017790.1"/>
</dbReference>
<dbReference type="HOGENOM" id="CLU_2141792_0_0_0"/>
<dbReference type="AlphaFoldDB" id="H8GXA6"/>
<keyword evidence="1" id="KW-1133">Transmembrane helix</keyword>
<evidence type="ECO:0000256" key="1">
    <source>
        <dbReference type="SAM" id="Phobius"/>
    </source>
</evidence>
<feature type="transmembrane region" description="Helical" evidence="1">
    <location>
        <begin position="39"/>
        <end position="57"/>
    </location>
</feature>